<dbReference type="GO" id="GO:0016020">
    <property type="term" value="C:membrane"/>
    <property type="evidence" value="ECO:0007669"/>
    <property type="project" value="UniProtKB-SubCell"/>
</dbReference>
<feature type="transmembrane region" description="Helical" evidence="5">
    <location>
        <begin position="161"/>
        <end position="187"/>
    </location>
</feature>
<protein>
    <recommendedName>
        <fullName evidence="6">Inositolphosphotransferase Aur1/Ipt1 domain-containing protein</fullName>
    </recommendedName>
</protein>
<feature type="transmembrane region" description="Helical" evidence="5">
    <location>
        <begin position="319"/>
        <end position="339"/>
    </location>
</feature>
<keyword evidence="3 5" id="KW-1133">Transmembrane helix</keyword>
<feature type="transmembrane region" description="Helical" evidence="5">
    <location>
        <begin position="99"/>
        <end position="116"/>
    </location>
</feature>
<evidence type="ECO:0000256" key="4">
    <source>
        <dbReference type="ARBA" id="ARBA00023136"/>
    </source>
</evidence>
<feature type="transmembrane region" description="Helical" evidence="5">
    <location>
        <begin position="194"/>
        <end position="215"/>
    </location>
</feature>
<dbReference type="CDD" id="cd03386">
    <property type="entry name" value="PAP2_Aur1_like"/>
    <property type="match status" value="1"/>
</dbReference>
<dbReference type="AlphaFoldDB" id="A0A6J4S6N1"/>
<keyword evidence="2 5" id="KW-0812">Transmembrane</keyword>
<feature type="domain" description="Inositolphosphotransferase Aur1/Ipt1" evidence="6">
    <location>
        <begin position="147"/>
        <end position="329"/>
    </location>
</feature>
<organism evidence="7">
    <name type="scientific">uncultured Solirubrobacteraceae bacterium</name>
    <dbReference type="NCBI Taxonomy" id="1162706"/>
    <lineage>
        <taxon>Bacteria</taxon>
        <taxon>Bacillati</taxon>
        <taxon>Actinomycetota</taxon>
        <taxon>Thermoleophilia</taxon>
        <taxon>Solirubrobacterales</taxon>
        <taxon>Solirubrobacteraceae</taxon>
        <taxon>environmental samples</taxon>
    </lineage>
</organism>
<dbReference type="Pfam" id="PF14378">
    <property type="entry name" value="PAP2_3"/>
    <property type="match status" value="1"/>
</dbReference>
<proteinExistence type="predicted"/>
<comment type="subcellular location">
    <subcellularLocation>
        <location evidence="1">Membrane</location>
        <topology evidence="1">Multi-pass membrane protein</topology>
    </subcellularLocation>
</comment>
<reference evidence="7" key="1">
    <citation type="submission" date="2020-02" db="EMBL/GenBank/DDBJ databases">
        <authorList>
            <person name="Meier V. D."/>
        </authorList>
    </citation>
    <scope>NUCLEOTIDE SEQUENCE</scope>
    <source>
        <strain evidence="7">AVDCRST_MAG85</strain>
    </source>
</reference>
<accession>A0A6J4S6N1</accession>
<evidence type="ECO:0000313" key="7">
    <source>
        <dbReference type="EMBL" id="CAA9486642.1"/>
    </source>
</evidence>
<dbReference type="EMBL" id="CADCVT010000111">
    <property type="protein sequence ID" value="CAA9486642.1"/>
    <property type="molecule type" value="Genomic_DNA"/>
</dbReference>
<feature type="transmembrane region" description="Helical" evidence="5">
    <location>
        <begin position="49"/>
        <end position="70"/>
    </location>
</feature>
<evidence type="ECO:0000256" key="3">
    <source>
        <dbReference type="ARBA" id="ARBA00022989"/>
    </source>
</evidence>
<evidence type="ECO:0000256" key="1">
    <source>
        <dbReference type="ARBA" id="ARBA00004141"/>
    </source>
</evidence>
<feature type="transmembrane region" description="Helical" evidence="5">
    <location>
        <begin position="263"/>
        <end position="285"/>
    </location>
</feature>
<gene>
    <name evidence="7" type="ORF">AVDCRST_MAG85-980</name>
</gene>
<dbReference type="PANTHER" id="PTHR31310:SF7">
    <property type="entry name" value="PA-PHOSPHATASE RELATED-FAMILY PROTEIN DDB_G0268928"/>
    <property type="match status" value="1"/>
</dbReference>
<sequence length="353" mass="37752">MRTTHEDRFPRAPRRAVFAGPLVAVLALALAYAITQIAGVPLRDPDGVASSRLLVALGFVAVLVCVDVVVRAARQNGRRFPTLAQVLTVKRERWTRHRIIPLCAALFGFFATYFAYRNLKSVVPLMRPGELYDAQLTDMETGVFGGDQPAVLLHDLLGTGIAAHVLSIGYMLLFFFIPLTLAVSLVFSSRLEEGLFYATALSLNWVIGAGSYYVLPSLGPFAADPAAFSGLPATAVRDLQDLLSSERAEFLSDPAAAGAAQSIGAFASLHVSIFVTGALAAHLLGLQRSIKVTLWVLTGVTVLATIYFGWHYIVDDLGGAVIAVMALALARAITGLDLATARSRVPAFSPERA</sequence>
<name>A0A6J4S6N1_9ACTN</name>
<evidence type="ECO:0000256" key="2">
    <source>
        <dbReference type="ARBA" id="ARBA00022692"/>
    </source>
</evidence>
<feature type="transmembrane region" description="Helical" evidence="5">
    <location>
        <begin position="292"/>
        <end position="313"/>
    </location>
</feature>
<dbReference type="PANTHER" id="PTHR31310">
    <property type="match status" value="1"/>
</dbReference>
<dbReference type="InterPro" id="IPR052185">
    <property type="entry name" value="IPC_Synthase-Related"/>
</dbReference>
<evidence type="ECO:0000256" key="5">
    <source>
        <dbReference type="SAM" id="Phobius"/>
    </source>
</evidence>
<dbReference type="InterPro" id="IPR026841">
    <property type="entry name" value="Aur1/Ipt1"/>
</dbReference>
<keyword evidence="4 5" id="KW-0472">Membrane</keyword>
<evidence type="ECO:0000259" key="6">
    <source>
        <dbReference type="Pfam" id="PF14378"/>
    </source>
</evidence>